<comment type="caution">
    <text evidence="1">The sequence shown here is derived from an EMBL/GenBank/DDBJ whole genome shotgun (WGS) entry which is preliminary data.</text>
</comment>
<accession>A0A369UI15</accession>
<reference evidence="1 2" key="1">
    <citation type="submission" date="2018-07" db="EMBL/GenBank/DDBJ databases">
        <title>Dyella tabacisoli L4-6T, whole genome shotgun sequence.</title>
        <authorList>
            <person name="Zhou X.-K."/>
            <person name="Li W.-J."/>
            <person name="Duan Y.-Q."/>
        </authorList>
    </citation>
    <scope>NUCLEOTIDE SEQUENCE [LARGE SCALE GENOMIC DNA]</scope>
    <source>
        <strain evidence="1 2">L4-6</strain>
    </source>
</reference>
<organism evidence="1 2">
    <name type="scientific">Dyella tabacisoli</name>
    <dbReference type="NCBI Taxonomy" id="2282381"/>
    <lineage>
        <taxon>Bacteria</taxon>
        <taxon>Pseudomonadati</taxon>
        <taxon>Pseudomonadota</taxon>
        <taxon>Gammaproteobacteria</taxon>
        <taxon>Lysobacterales</taxon>
        <taxon>Rhodanobacteraceae</taxon>
        <taxon>Dyella</taxon>
    </lineage>
</organism>
<protein>
    <submittedName>
        <fullName evidence="1">Uncharacterized protein</fullName>
    </submittedName>
</protein>
<dbReference type="Proteomes" id="UP000253782">
    <property type="component" value="Unassembled WGS sequence"/>
</dbReference>
<name>A0A369UI15_9GAMM</name>
<evidence type="ECO:0000313" key="1">
    <source>
        <dbReference type="EMBL" id="RDD79983.1"/>
    </source>
</evidence>
<evidence type="ECO:0000313" key="2">
    <source>
        <dbReference type="Proteomes" id="UP000253782"/>
    </source>
</evidence>
<dbReference type="EMBL" id="QQAH01000022">
    <property type="protein sequence ID" value="RDD79983.1"/>
    <property type="molecule type" value="Genomic_DNA"/>
</dbReference>
<keyword evidence="2" id="KW-1185">Reference proteome</keyword>
<proteinExistence type="predicted"/>
<dbReference type="AlphaFoldDB" id="A0A369UI15"/>
<gene>
    <name evidence="1" type="ORF">DVJ77_19110</name>
</gene>
<sequence>MATTTPFPQAGFLNYLELAGRSVPVMANASLPPPLTGMLFAADGSGQLTKAAGHLIELLKAKQAMLQASFDTELAADELRRYQKFAKPGQPSPHIVQLRQKQAAARQASSLSRQSFIKAAAGFVREADIDVPQRVALDVFITVWINANVPKAFVVAA</sequence>
<dbReference type="OrthoDB" id="5959702at2"/>